<dbReference type="PANTHER" id="PTHR43540">
    <property type="entry name" value="PEROXYUREIDOACRYLATE/UREIDOACRYLATE AMIDOHYDROLASE-RELATED"/>
    <property type="match status" value="1"/>
</dbReference>
<evidence type="ECO:0000256" key="1">
    <source>
        <dbReference type="ARBA" id="ARBA00022801"/>
    </source>
</evidence>
<keyword evidence="1 4" id="KW-0378">Hydrolase</keyword>
<name>A0ABT7DML2_9ACTN</name>
<dbReference type="Gene3D" id="3.40.50.850">
    <property type="entry name" value="Isochorismatase-like"/>
    <property type="match status" value="1"/>
</dbReference>
<keyword evidence="5" id="KW-1185">Reference proteome</keyword>
<dbReference type="InterPro" id="IPR036380">
    <property type="entry name" value="Isochorismatase-like_sf"/>
</dbReference>
<evidence type="ECO:0000256" key="2">
    <source>
        <dbReference type="SAM" id="MobiDB-lite"/>
    </source>
</evidence>
<gene>
    <name evidence="4" type="ORF">QNJ86_08125</name>
</gene>
<feature type="region of interest" description="Disordered" evidence="2">
    <location>
        <begin position="77"/>
        <end position="96"/>
    </location>
</feature>
<dbReference type="EMBL" id="JASJEU010000014">
    <property type="protein sequence ID" value="MDJ1650766.1"/>
    <property type="molecule type" value="Genomic_DNA"/>
</dbReference>
<dbReference type="EC" id="3.-.-.-" evidence="4"/>
<dbReference type="PANTHER" id="PTHR43540:SF14">
    <property type="entry name" value="ISOCHORISMATASE"/>
    <property type="match status" value="1"/>
</dbReference>
<dbReference type="Pfam" id="PF00857">
    <property type="entry name" value="Isochorismatase"/>
    <property type="match status" value="1"/>
</dbReference>
<proteinExistence type="predicted"/>
<dbReference type="InterPro" id="IPR050272">
    <property type="entry name" value="Isochorismatase-like_hydrls"/>
</dbReference>
<dbReference type="CDD" id="cd01014">
    <property type="entry name" value="nicotinamidase_related"/>
    <property type="match status" value="1"/>
</dbReference>
<reference evidence="4 5" key="1">
    <citation type="submission" date="2023-05" db="EMBL/GenBank/DDBJ databases">
        <title>Gordonibacter KGMB12511T sp. nov., isolated from faeces of healthy Korean.</title>
        <authorList>
            <person name="Kim H.S."/>
            <person name="Kim J.-S."/>
            <person name="Suh M.K."/>
            <person name="Eom M.K."/>
            <person name="Do H.E."/>
            <person name="Lee J.-S."/>
        </authorList>
    </citation>
    <scope>NUCLEOTIDE SEQUENCE [LARGE SCALE GENOMIC DNA]</scope>
    <source>
        <strain evidence="4 5">KGMB12511</strain>
    </source>
</reference>
<protein>
    <submittedName>
        <fullName evidence="4">Cysteine hydrolase family protein</fullName>
        <ecNumber evidence="4">3.-.-.-</ecNumber>
    </submittedName>
</protein>
<dbReference type="GO" id="GO:0016787">
    <property type="term" value="F:hydrolase activity"/>
    <property type="evidence" value="ECO:0007669"/>
    <property type="project" value="UniProtKB-KW"/>
</dbReference>
<dbReference type="InterPro" id="IPR000868">
    <property type="entry name" value="Isochorismatase-like_dom"/>
</dbReference>
<dbReference type="Proteomes" id="UP001232750">
    <property type="component" value="Unassembled WGS sequence"/>
</dbReference>
<feature type="domain" description="Isochorismatase-like" evidence="3">
    <location>
        <begin position="37"/>
        <end position="175"/>
    </location>
</feature>
<comment type="caution">
    <text evidence="4">The sequence shown here is derived from an EMBL/GenBank/DDBJ whole genome shotgun (WGS) entry which is preliminary data.</text>
</comment>
<dbReference type="RefSeq" id="WP_283832108.1">
    <property type="nucleotide sequence ID" value="NZ_JASJEU010000014.1"/>
</dbReference>
<evidence type="ECO:0000313" key="4">
    <source>
        <dbReference type="EMBL" id="MDJ1650766.1"/>
    </source>
</evidence>
<feature type="compositionally biased region" description="Basic and acidic residues" evidence="2">
    <location>
        <begin position="79"/>
        <end position="96"/>
    </location>
</feature>
<organism evidence="4 5">
    <name type="scientific">Gordonibacter faecis</name>
    <dbReference type="NCBI Taxonomy" id="3047475"/>
    <lineage>
        <taxon>Bacteria</taxon>
        <taxon>Bacillati</taxon>
        <taxon>Actinomycetota</taxon>
        <taxon>Coriobacteriia</taxon>
        <taxon>Eggerthellales</taxon>
        <taxon>Eggerthellaceae</taxon>
        <taxon>Gordonibacter</taxon>
    </lineage>
</organism>
<evidence type="ECO:0000313" key="5">
    <source>
        <dbReference type="Proteomes" id="UP001232750"/>
    </source>
</evidence>
<evidence type="ECO:0000259" key="3">
    <source>
        <dbReference type="Pfam" id="PF00857"/>
    </source>
</evidence>
<dbReference type="SUPFAM" id="SSF52499">
    <property type="entry name" value="Isochorismatase-like hydrolases"/>
    <property type="match status" value="1"/>
</dbReference>
<sequence length="212" mass="23023">MEEGENTGAELEALDAANASDVMGAADATCEPAAYDALVVIDVQQALVNAHPANEERFLAAVASLVDAARRSGVPVLHVRHDGGPGDELERGSDGWREHSAVAPRANEAIINKRFNSAFRQTNLHERLQALSAHRLVLCGMQTEFCFDVSVKVAFELGYDVTIPREAVTTFDTDFAPGDTLTTYFANHIWHNRYAHVTCADDVVRAFGEGAR</sequence>
<accession>A0ABT7DML2</accession>